<reference evidence="2 3" key="1">
    <citation type="submission" date="2016-11" db="EMBL/GenBank/DDBJ databases">
        <title>Whole genomes of Flavobacteriaceae.</title>
        <authorList>
            <person name="Stine C."/>
            <person name="Li C."/>
            <person name="Tadesse D."/>
        </authorList>
    </citation>
    <scope>NUCLEOTIDE SEQUENCE [LARGE SCALE GENOMIC DNA]</scope>
    <source>
        <strain evidence="2 3">ATCC 29551</strain>
    </source>
</reference>
<proteinExistence type="predicted"/>
<keyword evidence="3" id="KW-1185">Reference proteome</keyword>
<evidence type="ECO:0000313" key="3">
    <source>
        <dbReference type="Proteomes" id="UP000198424"/>
    </source>
</evidence>
<accession>A0ABX4CFC7</accession>
<gene>
    <name evidence="2" type="ORF">B0A62_14165</name>
</gene>
<comment type="caution">
    <text evidence="2">The sequence shown here is derived from an EMBL/GenBank/DDBJ whole genome shotgun (WGS) entry which is preliminary data.</text>
</comment>
<protein>
    <submittedName>
        <fullName evidence="2">Uncharacterized protein</fullName>
    </submittedName>
</protein>
<feature type="signal peptide" evidence="1">
    <location>
        <begin position="1"/>
        <end position="24"/>
    </location>
</feature>
<dbReference type="EMBL" id="MUGY01000018">
    <property type="protein sequence ID" value="OXA92978.1"/>
    <property type="molecule type" value="Genomic_DNA"/>
</dbReference>
<keyword evidence="1" id="KW-0732">Signal</keyword>
<feature type="chain" id="PRO_5046247237" evidence="1">
    <location>
        <begin position="25"/>
        <end position="319"/>
    </location>
</feature>
<name>A0ABX4CFC7_FLAHY</name>
<organism evidence="2 3">
    <name type="scientific">Flavobacterium hydatis</name>
    <name type="common">Cytophaga aquatilis</name>
    <dbReference type="NCBI Taxonomy" id="991"/>
    <lineage>
        <taxon>Bacteria</taxon>
        <taxon>Pseudomonadati</taxon>
        <taxon>Bacteroidota</taxon>
        <taxon>Flavobacteriia</taxon>
        <taxon>Flavobacteriales</taxon>
        <taxon>Flavobacteriaceae</taxon>
        <taxon>Flavobacterium</taxon>
    </lineage>
</organism>
<dbReference type="Proteomes" id="UP000198424">
    <property type="component" value="Unassembled WGS sequence"/>
</dbReference>
<evidence type="ECO:0000256" key="1">
    <source>
        <dbReference type="SAM" id="SignalP"/>
    </source>
</evidence>
<sequence>MKSKVFYTSAVLFGTLLLPIFAYSQEDIASLPNKSFNSSLYSLDQQDITIEEGTLDDYNSFKKQKPTPPWFVKRFKITAGIFFPVNNTKVEVGNQNHTFGTTIDFEDDLGFSKSTTTFLADFQWRISRRSRLDLNYFNLNRSSNHTLQKDIEFKDHTYTINSNVNAFFDINIYLISYGYAILTSPKYELGLMLGVHVLKSDVGINFEGNTASIGYEDSFGFTAPLPDIGIWGGYAFTDRLAFNGNISYLAVKIDNIDGKIISYNASVMYEVAKNLDLALGYTGLNFTVDAEKNRAQGYLKWGYNGPSLTVSYSFGKKKF</sequence>
<dbReference type="RefSeq" id="WP_051885775.1">
    <property type="nucleotide sequence ID" value="NZ_JBEWQG010000015.1"/>
</dbReference>
<evidence type="ECO:0000313" key="2">
    <source>
        <dbReference type="EMBL" id="OXA92978.1"/>
    </source>
</evidence>